<dbReference type="AlphaFoldDB" id="A0A365NM96"/>
<feature type="region of interest" description="Disordered" evidence="1">
    <location>
        <begin position="1"/>
        <end position="28"/>
    </location>
</feature>
<dbReference type="Proteomes" id="UP000251714">
    <property type="component" value="Unassembled WGS sequence"/>
</dbReference>
<evidence type="ECO:0000313" key="2">
    <source>
        <dbReference type="EMBL" id="RBA21930.1"/>
    </source>
</evidence>
<sequence>MDTHDTACIDDRVVDASPDAPLQPAKSTPDRAIIYDKATEAILDIVATQDEVTVIPTEAISSRQVATIVDILTQSLILQPVQTAIESVTRLGQALVETTVTTVTYTIIDPNNPSIMTVTEYCATLSYEQPCSHCAHPSVPTVEMTIYVMPCDACCDRGENEATITAPCAAVTEPKMMLMQGSTSAFVPTRGAYHAILGPVRTVTTSL</sequence>
<dbReference type="EMBL" id="PKMI01000001">
    <property type="protein sequence ID" value="RBA21930.1"/>
    <property type="molecule type" value="Genomic_DNA"/>
</dbReference>
<gene>
    <name evidence="2" type="ORF">FPRO05_00277</name>
</gene>
<comment type="caution">
    <text evidence="2">The sequence shown here is derived from an EMBL/GenBank/DDBJ whole genome shotgun (WGS) entry which is preliminary data.</text>
</comment>
<evidence type="ECO:0000256" key="1">
    <source>
        <dbReference type="SAM" id="MobiDB-lite"/>
    </source>
</evidence>
<feature type="compositionally biased region" description="Basic and acidic residues" evidence="1">
    <location>
        <begin position="1"/>
        <end position="14"/>
    </location>
</feature>
<name>A0A365NM96_GIBIN</name>
<reference evidence="2 3" key="1">
    <citation type="submission" date="2017-12" db="EMBL/GenBank/DDBJ databases">
        <title>Genome sequence of the mycotoxigenic crop pathogen Fusarium proliferatum, strain ITEM 2341 from Date Palm.</title>
        <authorList>
            <person name="Almiman B.F."/>
            <person name="Shittu T.A."/>
            <person name="Muthumeenakshi S."/>
            <person name="Baroncelli R."/>
            <person name="Sreenivasaprasada S."/>
        </authorList>
    </citation>
    <scope>NUCLEOTIDE SEQUENCE [LARGE SCALE GENOMIC DNA]</scope>
    <source>
        <strain evidence="2 3">ITEM 2341</strain>
    </source>
</reference>
<proteinExistence type="predicted"/>
<protein>
    <submittedName>
        <fullName evidence="2">Uncharacterized protein</fullName>
    </submittedName>
</protein>
<accession>A0A365NM96</accession>
<evidence type="ECO:0000313" key="3">
    <source>
        <dbReference type="Proteomes" id="UP000251714"/>
    </source>
</evidence>
<organism evidence="2 3">
    <name type="scientific">Gibberella intermedia</name>
    <name type="common">Bulb rot disease fungus</name>
    <name type="synonym">Fusarium proliferatum</name>
    <dbReference type="NCBI Taxonomy" id="948311"/>
    <lineage>
        <taxon>Eukaryota</taxon>
        <taxon>Fungi</taxon>
        <taxon>Dikarya</taxon>
        <taxon>Ascomycota</taxon>
        <taxon>Pezizomycotina</taxon>
        <taxon>Sordariomycetes</taxon>
        <taxon>Hypocreomycetidae</taxon>
        <taxon>Hypocreales</taxon>
        <taxon>Nectriaceae</taxon>
        <taxon>Fusarium</taxon>
        <taxon>Fusarium fujikuroi species complex</taxon>
    </lineage>
</organism>